<evidence type="ECO:0000313" key="9">
    <source>
        <dbReference type="RefSeq" id="XP_026095640.1"/>
    </source>
</evidence>
<feature type="domain" description="BEN" evidence="6">
    <location>
        <begin position="226"/>
        <end position="321"/>
    </location>
</feature>
<evidence type="ECO:0000313" key="8">
    <source>
        <dbReference type="RefSeq" id="XP_026095639.1"/>
    </source>
</evidence>
<dbReference type="RefSeq" id="XP_026133094.1">
    <property type="nucleotide sequence ID" value="XM_026277309.1"/>
</dbReference>
<dbReference type="PROSITE" id="PS51457">
    <property type="entry name" value="BEN"/>
    <property type="match status" value="1"/>
</dbReference>
<dbReference type="OrthoDB" id="8186171at2759"/>
<dbReference type="Gene3D" id="1.10.10.2590">
    <property type="entry name" value="BEN domain"/>
    <property type="match status" value="1"/>
</dbReference>
<gene>
    <name evidence="8 9" type="primary">LOC113067438</name>
    <name evidence="10 11" type="synonym">LOC113111988</name>
</gene>
<dbReference type="RefSeq" id="XP_026133095.1">
    <property type="nucleotide sequence ID" value="XM_026277310.1"/>
</dbReference>
<evidence type="ECO:0000313" key="10">
    <source>
        <dbReference type="RefSeq" id="XP_026133094.1"/>
    </source>
</evidence>
<protein>
    <submittedName>
        <fullName evidence="8 9">Uncharacterized protein LOC113067438 isoform X1</fullName>
    </submittedName>
    <submittedName>
        <fullName evidence="10 11">Uncharacterized protein LOC113111988 isoform X1</fullName>
    </submittedName>
</protein>
<comment type="subcellular location">
    <subcellularLocation>
        <location evidence="1">Nucleus</location>
    </subcellularLocation>
</comment>
<keyword evidence="7" id="KW-1185">Reference proteome</keyword>
<keyword evidence="3" id="KW-0805">Transcription regulation</keyword>
<evidence type="ECO:0000256" key="4">
    <source>
        <dbReference type="ARBA" id="ARBA00023163"/>
    </source>
</evidence>
<dbReference type="PANTHER" id="PTHR35346:SF1">
    <property type="entry name" value="BEN DOMAIN-CONTAINING PROTEIN 6"/>
    <property type="match status" value="1"/>
</dbReference>
<dbReference type="InterPro" id="IPR018379">
    <property type="entry name" value="BEN_domain"/>
</dbReference>
<dbReference type="RefSeq" id="XP_026095640.1">
    <property type="nucleotide sequence ID" value="XM_026239855.1"/>
</dbReference>
<dbReference type="Proteomes" id="UP000515129">
    <property type="component" value="Chromosome 12"/>
</dbReference>
<dbReference type="GO" id="GO:0003714">
    <property type="term" value="F:transcription corepressor activity"/>
    <property type="evidence" value="ECO:0007669"/>
    <property type="project" value="InterPro"/>
</dbReference>
<dbReference type="KEGG" id="caua:113111988"/>
<dbReference type="KEGG" id="caua:113067438"/>
<dbReference type="GeneID" id="113067438"/>
<proteinExistence type="predicted"/>
<dbReference type="AlphaFoldDB" id="A0A6P6MGM0"/>
<evidence type="ECO:0000256" key="2">
    <source>
        <dbReference type="ARBA" id="ARBA00022491"/>
    </source>
</evidence>
<dbReference type="RefSeq" id="XP_026095639.1">
    <property type="nucleotide sequence ID" value="XM_026239854.1"/>
</dbReference>
<keyword evidence="5" id="KW-0539">Nucleus</keyword>
<dbReference type="GO" id="GO:0045746">
    <property type="term" value="P:negative regulation of Notch signaling pathway"/>
    <property type="evidence" value="ECO:0007669"/>
    <property type="project" value="InterPro"/>
</dbReference>
<name>A0A6P6MGM0_CARAU</name>
<sequence length="329" mass="36462">MRFMLIQWIEDPPKWDVLPTNKMIHGRCEIGCICDVSYEDESSPAKILNIGTRSAMLKQLNTVINRTGPEGNGEQLGRGQRKKYRRILSESSSSEEYESVNKQVAAKNINRIRARSFLQQYNQEKESNREAVTSRNNDSEFNVQILAELAEIKSALLETLTLLKNGCTPLMTAPIPTLGTPPGPTSDLIPCSSESSAVIPASSSSLQTLNIKESRSNGNGKKVRIGPNTSITAEQFAHVKWTDHKKATKDLLMAVFGRGVLATHCYTGRCSNAFKNKAAKPQLDSEKVSDIISYIKNKFNVEANVIKKAISQKCTDECKLAKRHNSDCV</sequence>
<evidence type="ECO:0000256" key="5">
    <source>
        <dbReference type="ARBA" id="ARBA00023242"/>
    </source>
</evidence>
<dbReference type="GO" id="GO:0045666">
    <property type="term" value="P:positive regulation of neuron differentiation"/>
    <property type="evidence" value="ECO:0007669"/>
    <property type="project" value="InterPro"/>
</dbReference>
<reference evidence="8 9" key="1">
    <citation type="submission" date="2025-04" db="UniProtKB">
        <authorList>
            <consortium name="RefSeq"/>
        </authorList>
    </citation>
    <scope>IDENTIFICATION</scope>
    <source>
        <strain evidence="8 9">Wakin</strain>
        <tissue evidence="8 9">Muscle</tissue>
    </source>
</reference>
<dbReference type="GO" id="GO:0005634">
    <property type="term" value="C:nucleus"/>
    <property type="evidence" value="ECO:0007669"/>
    <property type="project" value="UniProtKB-SubCell"/>
</dbReference>
<dbReference type="PANTHER" id="PTHR35346">
    <property type="entry name" value="BEN DOMAIN-CONTAINING PROTEIN 6"/>
    <property type="match status" value="1"/>
</dbReference>
<dbReference type="Pfam" id="PF10523">
    <property type="entry name" value="BEN"/>
    <property type="match status" value="1"/>
</dbReference>
<accession>A0A6P6MGM0</accession>
<dbReference type="InterPro" id="IPR037496">
    <property type="entry name" value="BEND6-like"/>
</dbReference>
<dbReference type="Proteomes" id="UP000515129">
    <property type="component" value="Linkage group LG28B"/>
</dbReference>
<evidence type="ECO:0000256" key="3">
    <source>
        <dbReference type="ARBA" id="ARBA00023015"/>
    </source>
</evidence>
<dbReference type="SMART" id="SM01025">
    <property type="entry name" value="BEN"/>
    <property type="match status" value="1"/>
</dbReference>
<evidence type="ECO:0000256" key="1">
    <source>
        <dbReference type="ARBA" id="ARBA00004123"/>
    </source>
</evidence>
<keyword evidence="2" id="KW-0678">Repressor</keyword>
<evidence type="ECO:0000259" key="6">
    <source>
        <dbReference type="PROSITE" id="PS51457"/>
    </source>
</evidence>
<keyword evidence="4" id="KW-0804">Transcription</keyword>
<evidence type="ECO:0000313" key="7">
    <source>
        <dbReference type="Proteomes" id="UP000515129"/>
    </source>
</evidence>
<evidence type="ECO:0000313" key="11">
    <source>
        <dbReference type="RefSeq" id="XP_026133095.1"/>
    </source>
</evidence>
<organism evidence="7 8">
    <name type="scientific">Carassius auratus</name>
    <name type="common">Goldfish</name>
    <dbReference type="NCBI Taxonomy" id="7957"/>
    <lineage>
        <taxon>Eukaryota</taxon>
        <taxon>Metazoa</taxon>
        <taxon>Chordata</taxon>
        <taxon>Craniata</taxon>
        <taxon>Vertebrata</taxon>
        <taxon>Euteleostomi</taxon>
        <taxon>Actinopterygii</taxon>
        <taxon>Neopterygii</taxon>
        <taxon>Teleostei</taxon>
        <taxon>Ostariophysi</taxon>
        <taxon>Cypriniformes</taxon>
        <taxon>Cyprinidae</taxon>
        <taxon>Cyprininae</taxon>
        <taxon>Carassius</taxon>
    </lineage>
</organism>
<dbReference type="GO" id="GO:0003677">
    <property type="term" value="F:DNA binding"/>
    <property type="evidence" value="ECO:0007669"/>
    <property type="project" value="InterPro"/>
</dbReference>